<dbReference type="AlphaFoldDB" id="A0A0E9PMG4"/>
<organism evidence="1">
    <name type="scientific">Anguilla anguilla</name>
    <name type="common">European freshwater eel</name>
    <name type="synonym">Muraena anguilla</name>
    <dbReference type="NCBI Taxonomy" id="7936"/>
    <lineage>
        <taxon>Eukaryota</taxon>
        <taxon>Metazoa</taxon>
        <taxon>Chordata</taxon>
        <taxon>Craniata</taxon>
        <taxon>Vertebrata</taxon>
        <taxon>Euteleostomi</taxon>
        <taxon>Actinopterygii</taxon>
        <taxon>Neopterygii</taxon>
        <taxon>Teleostei</taxon>
        <taxon>Anguilliformes</taxon>
        <taxon>Anguillidae</taxon>
        <taxon>Anguilla</taxon>
    </lineage>
</organism>
<evidence type="ECO:0000313" key="1">
    <source>
        <dbReference type="EMBL" id="JAH05806.1"/>
    </source>
</evidence>
<protein>
    <submittedName>
        <fullName evidence="1">Uncharacterized protein</fullName>
    </submittedName>
</protein>
<sequence length="80" mass="9152">MYACSLAQIACSPEYHVVQLLMPDMVVPASQKWLPSWVFSTLVSRYCREWCYKKHPVGSSSVGENNLLMREVMRMGGETH</sequence>
<reference evidence="1" key="2">
    <citation type="journal article" date="2015" name="Fish Shellfish Immunol.">
        <title>Early steps in the European eel (Anguilla anguilla)-Vibrio vulnificus interaction in the gills: Role of the RtxA13 toxin.</title>
        <authorList>
            <person name="Callol A."/>
            <person name="Pajuelo D."/>
            <person name="Ebbesson L."/>
            <person name="Teles M."/>
            <person name="MacKenzie S."/>
            <person name="Amaro C."/>
        </authorList>
    </citation>
    <scope>NUCLEOTIDE SEQUENCE</scope>
</reference>
<dbReference type="EMBL" id="GBXM01102771">
    <property type="protein sequence ID" value="JAH05806.1"/>
    <property type="molecule type" value="Transcribed_RNA"/>
</dbReference>
<proteinExistence type="predicted"/>
<reference evidence="1" key="1">
    <citation type="submission" date="2014-11" db="EMBL/GenBank/DDBJ databases">
        <authorList>
            <person name="Amaro Gonzalez C."/>
        </authorList>
    </citation>
    <scope>NUCLEOTIDE SEQUENCE</scope>
</reference>
<accession>A0A0E9PMG4</accession>
<name>A0A0E9PMG4_ANGAN</name>